<comment type="caution">
    <text evidence="1">The sequence shown here is derived from an EMBL/GenBank/DDBJ whole genome shotgun (WGS) entry which is preliminary data.</text>
</comment>
<dbReference type="AlphaFoldDB" id="A0AAV7Q8Y4"/>
<evidence type="ECO:0000313" key="2">
    <source>
        <dbReference type="Proteomes" id="UP001066276"/>
    </source>
</evidence>
<reference evidence="1" key="1">
    <citation type="journal article" date="2022" name="bioRxiv">
        <title>Sequencing and chromosome-scale assembly of the giantPleurodeles waltlgenome.</title>
        <authorList>
            <person name="Brown T."/>
            <person name="Elewa A."/>
            <person name="Iarovenko S."/>
            <person name="Subramanian E."/>
            <person name="Araus A.J."/>
            <person name="Petzold A."/>
            <person name="Susuki M."/>
            <person name="Suzuki K.-i.T."/>
            <person name="Hayashi T."/>
            <person name="Toyoda A."/>
            <person name="Oliveira C."/>
            <person name="Osipova E."/>
            <person name="Leigh N.D."/>
            <person name="Simon A."/>
            <person name="Yun M.H."/>
        </authorList>
    </citation>
    <scope>NUCLEOTIDE SEQUENCE</scope>
    <source>
        <strain evidence="1">20211129_DDA</strain>
        <tissue evidence="1">Liver</tissue>
    </source>
</reference>
<gene>
    <name evidence="1" type="ORF">NDU88_002117</name>
</gene>
<accession>A0AAV7Q8Y4</accession>
<proteinExistence type="predicted"/>
<dbReference type="Proteomes" id="UP001066276">
    <property type="component" value="Chromosome 6"/>
</dbReference>
<protein>
    <submittedName>
        <fullName evidence="1">Uncharacterized protein</fullName>
    </submittedName>
</protein>
<evidence type="ECO:0000313" key="1">
    <source>
        <dbReference type="EMBL" id="KAJ1135679.1"/>
    </source>
</evidence>
<name>A0AAV7Q8Y4_PLEWA</name>
<organism evidence="1 2">
    <name type="scientific">Pleurodeles waltl</name>
    <name type="common">Iberian ribbed newt</name>
    <dbReference type="NCBI Taxonomy" id="8319"/>
    <lineage>
        <taxon>Eukaryota</taxon>
        <taxon>Metazoa</taxon>
        <taxon>Chordata</taxon>
        <taxon>Craniata</taxon>
        <taxon>Vertebrata</taxon>
        <taxon>Euteleostomi</taxon>
        <taxon>Amphibia</taxon>
        <taxon>Batrachia</taxon>
        <taxon>Caudata</taxon>
        <taxon>Salamandroidea</taxon>
        <taxon>Salamandridae</taxon>
        <taxon>Pleurodelinae</taxon>
        <taxon>Pleurodeles</taxon>
    </lineage>
</organism>
<dbReference type="EMBL" id="JANPWB010000010">
    <property type="protein sequence ID" value="KAJ1135679.1"/>
    <property type="molecule type" value="Genomic_DNA"/>
</dbReference>
<sequence length="177" mass="19983">MNQAGFPKVIKTPDMPGDTCYGGHDVWEDSVPRAVRWRLVRVGVRNRIRGKGERRAKEAAAVAVSPCLPPGYVRIKASDIKQTYIRAHSVCLDHFTGDEGVLLTGRKDKRLQMLFIFMAALLWNCVYDSVPRAVRWRLVRVGARNRIRGLSRFRERRAKEAAAVAVSPCLPPGYVRI</sequence>
<keyword evidence="2" id="KW-1185">Reference proteome</keyword>